<feature type="domain" description="Integrase p58-like C-terminal" evidence="7">
    <location>
        <begin position="749"/>
        <end position="771"/>
    </location>
</feature>
<dbReference type="PANTHER" id="PTHR37984:SF5">
    <property type="entry name" value="PROTEIN NYNRIN-LIKE"/>
    <property type="match status" value="1"/>
</dbReference>
<name>A0ABD0TPV3_LOXSC</name>
<evidence type="ECO:0000256" key="1">
    <source>
        <dbReference type="ARBA" id="ARBA00022679"/>
    </source>
</evidence>
<dbReference type="InterPro" id="IPR043128">
    <property type="entry name" value="Rev_trsase/Diguanyl_cyclase"/>
</dbReference>
<dbReference type="Pfam" id="PF00078">
    <property type="entry name" value="RVT_1"/>
    <property type="match status" value="1"/>
</dbReference>
<keyword evidence="4" id="KW-0255">Endonuclease</keyword>
<evidence type="ECO:0000313" key="9">
    <source>
        <dbReference type="Proteomes" id="UP001549921"/>
    </source>
</evidence>
<comment type="caution">
    <text evidence="8">The sequence shown here is derived from an EMBL/GenBank/DDBJ whole genome shotgun (WGS) entry which is preliminary data.</text>
</comment>
<dbReference type="Gene3D" id="3.30.70.270">
    <property type="match status" value="1"/>
</dbReference>
<feature type="domain" description="Reverse transcriptase" evidence="6">
    <location>
        <begin position="650"/>
        <end position="706"/>
    </location>
</feature>
<dbReference type="CDD" id="cd00303">
    <property type="entry name" value="retropepsin_like"/>
    <property type="match status" value="1"/>
</dbReference>
<evidence type="ECO:0000256" key="3">
    <source>
        <dbReference type="ARBA" id="ARBA00022722"/>
    </source>
</evidence>
<reference evidence="8 9" key="1">
    <citation type="submission" date="2024-06" db="EMBL/GenBank/DDBJ databases">
        <title>A chromosome-level genome assembly of beet webworm, Loxostege sticticalis.</title>
        <authorList>
            <person name="Zhang Y."/>
        </authorList>
    </citation>
    <scope>NUCLEOTIDE SEQUENCE [LARGE SCALE GENOMIC DNA]</scope>
    <source>
        <strain evidence="8">AQ028</strain>
        <tissue evidence="8">Male pupae</tissue>
    </source>
</reference>
<dbReference type="EMBL" id="JBEDNZ010000002">
    <property type="protein sequence ID" value="KAL0851345.1"/>
    <property type="molecule type" value="Genomic_DNA"/>
</dbReference>
<organism evidence="8 9">
    <name type="scientific">Loxostege sticticalis</name>
    <name type="common">Beet webworm moth</name>
    <dbReference type="NCBI Taxonomy" id="481309"/>
    <lineage>
        <taxon>Eukaryota</taxon>
        <taxon>Metazoa</taxon>
        <taxon>Ecdysozoa</taxon>
        <taxon>Arthropoda</taxon>
        <taxon>Hexapoda</taxon>
        <taxon>Insecta</taxon>
        <taxon>Pterygota</taxon>
        <taxon>Neoptera</taxon>
        <taxon>Endopterygota</taxon>
        <taxon>Lepidoptera</taxon>
        <taxon>Glossata</taxon>
        <taxon>Ditrysia</taxon>
        <taxon>Pyraloidea</taxon>
        <taxon>Crambidae</taxon>
        <taxon>Pyraustinae</taxon>
        <taxon>Loxostege</taxon>
    </lineage>
</organism>
<evidence type="ECO:0000259" key="7">
    <source>
        <dbReference type="Pfam" id="PF22938"/>
    </source>
</evidence>
<dbReference type="AlphaFoldDB" id="A0ABD0TPV3"/>
<accession>A0ABD0TPV3</accession>
<dbReference type="SUPFAM" id="SSF50630">
    <property type="entry name" value="Acid proteases"/>
    <property type="match status" value="1"/>
</dbReference>
<dbReference type="Pfam" id="PF13975">
    <property type="entry name" value="gag-asp_proteas"/>
    <property type="match status" value="1"/>
</dbReference>
<dbReference type="InterPro" id="IPR021109">
    <property type="entry name" value="Peptidase_aspartic_dom_sf"/>
</dbReference>
<sequence>MITRSRTNTATRQQQNAETYSAAGEQFDGSMPSTADGCAPFVDVRSSTPPLAGLSLSAGASAPSSPPLYGREMPGNAQLPQHGQAPPVSAPQPVMISDQQLVFLLQALRSLPPTQGAPPPPPPTVSTNLSNCSARFNGAGDVIAFIDNVTIYKDCVGVNDEIALRGLPMLFTDFAATWWQGVKHSVSSWEEALHLLRQTFGPRLPPPRIYREIFSREQGEERTDVFVCRVRALIAQLPPNTLPENPVQLDMVYGLLHRRIRERVARNAFSTFAEMLQLARVAEDVLEEGRISTHPKRTTPAPVAPSTTFTPTASPAGFTTAYFDKAPLTSKSRPRCTYCKTFGHNKDECRKLVNRQSKSAAEPIKTEPVAAQPELRPSLTCFGCGAPGVIRANCAVCKERLSVPSTTTTCFQSVSAVDNVLSPRVRPLFDIEVFGKLGTALLDTGAKQSVASESLTSHLRKNGQVFRKVETELKFADGSRRIQVVETASVIVKVQGVATNTLFMVLPGATESLLGMNFIRDAGMMLDFEKGHYSLRSTGLFKLKFERENNPVITSTIGLRECEGTLLSSAEREKLAALLEENSDIFNTGGGPTPFAVHRIDTGNATPISTPPYRVTPAKKEIIRAEIDKMLELGVIEEAESEWASPVVLVPKKNGDTRFCVDYRKLNAVTRTDKYPLPLIDDILASTKSNCVMSTIDLKSGYWQVEESTDKARRPGPTYQEGDLVLVESHRLSQAARGFTSKFAPRREGPYRITKVVSPTTYEVQDRDGRPRGKYHASLLTAYVGDSDVVVHTRKKGRPRRKLPNPKPAPSRSAGLEGEDIARPSLVATPRTSKRRRVPPARLLL</sequence>
<dbReference type="GO" id="GO:0071897">
    <property type="term" value="P:DNA biosynthetic process"/>
    <property type="evidence" value="ECO:0007669"/>
    <property type="project" value="UniProtKB-ARBA"/>
</dbReference>
<dbReference type="InterPro" id="IPR036875">
    <property type="entry name" value="Znf_CCHC_sf"/>
</dbReference>
<dbReference type="PANTHER" id="PTHR37984">
    <property type="entry name" value="PROTEIN CBG26694"/>
    <property type="match status" value="1"/>
</dbReference>
<dbReference type="GO" id="GO:0016779">
    <property type="term" value="F:nucleotidyltransferase activity"/>
    <property type="evidence" value="ECO:0007669"/>
    <property type="project" value="UniProtKB-KW"/>
</dbReference>
<evidence type="ECO:0000256" key="5">
    <source>
        <dbReference type="SAM" id="MobiDB-lite"/>
    </source>
</evidence>
<keyword evidence="1" id="KW-0808">Transferase</keyword>
<feature type="region of interest" description="Disordered" evidence="5">
    <location>
        <begin position="55"/>
        <end position="92"/>
    </location>
</feature>
<dbReference type="Pfam" id="PF22938">
    <property type="entry name" value="Integrase_p58_C"/>
    <property type="match status" value="1"/>
</dbReference>
<dbReference type="InterPro" id="IPR000477">
    <property type="entry name" value="RT_dom"/>
</dbReference>
<gene>
    <name evidence="8" type="ORF">ABMA28_007165</name>
</gene>
<evidence type="ECO:0000313" key="8">
    <source>
        <dbReference type="EMBL" id="KAL0851345.1"/>
    </source>
</evidence>
<dbReference type="Gene3D" id="3.10.10.10">
    <property type="entry name" value="HIV Type 1 Reverse Transcriptase, subunit A, domain 1"/>
    <property type="match status" value="1"/>
</dbReference>
<dbReference type="GO" id="GO:0004519">
    <property type="term" value="F:endonuclease activity"/>
    <property type="evidence" value="ECO:0007669"/>
    <property type="project" value="UniProtKB-KW"/>
</dbReference>
<proteinExistence type="predicted"/>
<dbReference type="SUPFAM" id="SSF57756">
    <property type="entry name" value="Retrovirus zinc finger-like domains"/>
    <property type="match status" value="1"/>
</dbReference>
<keyword evidence="4" id="KW-0378">Hydrolase</keyword>
<dbReference type="Gene3D" id="2.40.70.10">
    <property type="entry name" value="Acid Proteases"/>
    <property type="match status" value="1"/>
</dbReference>
<dbReference type="InterPro" id="IPR043502">
    <property type="entry name" value="DNA/RNA_pol_sf"/>
</dbReference>
<evidence type="ECO:0000259" key="6">
    <source>
        <dbReference type="Pfam" id="PF00078"/>
    </source>
</evidence>
<evidence type="ECO:0000256" key="2">
    <source>
        <dbReference type="ARBA" id="ARBA00022695"/>
    </source>
</evidence>
<keyword evidence="2" id="KW-0548">Nucleotidyltransferase</keyword>
<feature type="compositionally biased region" description="Basic residues" evidence="5">
    <location>
        <begin position="792"/>
        <end position="804"/>
    </location>
</feature>
<dbReference type="InterPro" id="IPR050951">
    <property type="entry name" value="Retrovirus_Pol_polyprotein"/>
</dbReference>
<protein>
    <submittedName>
        <fullName evidence="8">Uncharacterized protein</fullName>
    </submittedName>
</protein>
<dbReference type="CDD" id="cd01647">
    <property type="entry name" value="RT_LTR"/>
    <property type="match status" value="1"/>
</dbReference>
<evidence type="ECO:0000256" key="4">
    <source>
        <dbReference type="ARBA" id="ARBA00022759"/>
    </source>
</evidence>
<dbReference type="SUPFAM" id="SSF56672">
    <property type="entry name" value="DNA/RNA polymerases"/>
    <property type="match status" value="1"/>
</dbReference>
<keyword evidence="3" id="KW-0540">Nuclease</keyword>
<dbReference type="InterPro" id="IPR054465">
    <property type="entry name" value="Integrase_p58-like_C"/>
</dbReference>
<dbReference type="Proteomes" id="UP001549921">
    <property type="component" value="Unassembled WGS sequence"/>
</dbReference>
<feature type="region of interest" description="Disordered" evidence="5">
    <location>
        <begin position="790"/>
        <end position="845"/>
    </location>
</feature>